<dbReference type="RefSeq" id="WP_155614815.1">
    <property type="nucleotide sequence ID" value="NZ_WNZX01000010.1"/>
</dbReference>
<protein>
    <submittedName>
        <fullName evidence="1">Z-ring formation inhibitor MciZ</fullName>
    </submittedName>
</protein>
<dbReference type="EMBL" id="WNZX01000010">
    <property type="protein sequence ID" value="MUG71637.1"/>
    <property type="molecule type" value="Genomic_DNA"/>
</dbReference>
<proteinExistence type="predicted"/>
<comment type="caution">
    <text evidence="1">The sequence shown here is derived from an EMBL/GenBank/DDBJ whole genome shotgun (WGS) entry which is preliminary data.</text>
</comment>
<dbReference type="InterPro" id="IPR025177">
    <property type="entry name" value="MciZ"/>
</dbReference>
<evidence type="ECO:0000313" key="2">
    <source>
        <dbReference type="Proteomes" id="UP000450917"/>
    </source>
</evidence>
<gene>
    <name evidence="1" type="primary">mciZ</name>
    <name evidence="1" type="ORF">GNP93_13250</name>
</gene>
<keyword evidence="2" id="KW-1185">Reference proteome</keyword>
<evidence type="ECO:0000313" key="1">
    <source>
        <dbReference type="EMBL" id="MUG71637.1"/>
    </source>
</evidence>
<accession>A0A7X3CU06</accession>
<sequence length="72" mass="8135">MKIYAADGHLRLVGKGWEIRRYLKTLLERSGTSATLHEFLGGNVVKPGRKRSLKARRWSNLSTNLTLVGKAR</sequence>
<dbReference type="Proteomes" id="UP000450917">
    <property type="component" value="Unassembled WGS sequence"/>
</dbReference>
<dbReference type="AlphaFoldDB" id="A0A7X3CU06"/>
<name>A0A7X3CU06_9BACL</name>
<dbReference type="Pfam" id="PF13072">
    <property type="entry name" value="MciZ"/>
    <property type="match status" value="1"/>
</dbReference>
<reference evidence="1 2" key="1">
    <citation type="submission" date="2019-11" db="EMBL/GenBank/DDBJ databases">
        <title>Draft genome sequences of five Paenibacillus species of dairy origin.</title>
        <authorList>
            <person name="Olajide A.M."/>
            <person name="Chen S."/>
            <person name="Lapointe G."/>
        </authorList>
    </citation>
    <scope>NUCLEOTIDE SEQUENCE [LARGE SCALE GENOMIC DNA]</scope>
    <source>
        <strain evidence="1 2">2CS3</strain>
    </source>
</reference>
<organism evidence="1 2">
    <name type="scientific">Paenibacillus validus</name>
    <dbReference type="NCBI Taxonomy" id="44253"/>
    <lineage>
        <taxon>Bacteria</taxon>
        <taxon>Bacillati</taxon>
        <taxon>Bacillota</taxon>
        <taxon>Bacilli</taxon>
        <taxon>Bacillales</taxon>
        <taxon>Paenibacillaceae</taxon>
        <taxon>Paenibacillus</taxon>
    </lineage>
</organism>